<reference evidence="2" key="1">
    <citation type="journal article" date="2019" name="Int. J. Syst. Evol. Microbiol.">
        <title>The Global Catalogue of Microorganisms (GCM) 10K type strain sequencing project: providing services to taxonomists for standard genome sequencing and annotation.</title>
        <authorList>
            <consortium name="The Broad Institute Genomics Platform"/>
            <consortium name="The Broad Institute Genome Sequencing Center for Infectious Disease"/>
            <person name="Wu L."/>
            <person name="Ma J."/>
        </authorList>
    </citation>
    <scope>NUCLEOTIDE SEQUENCE [LARGE SCALE GENOMIC DNA]</scope>
    <source>
        <strain evidence="2">JCM 16898</strain>
    </source>
</reference>
<sequence length="60" mass="6143">MRAAVLDAIGDDKPALRDGRTAVEVGPAADPGVLQAAGNCHRGLPGKRRIGVLRRVVTAG</sequence>
<protein>
    <submittedName>
        <fullName evidence="1">Uncharacterized protein</fullName>
    </submittedName>
</protein>
<dbReference type="Proteomes" id="UP001500689">
    <property type="component" value="Unassembled WGS sequence"/>
</dbReference>
<accession>A0ABP6V7A2</accession>
<keyword evidence="2" id="KW-1185">Reference proteome</keyword>
<organism evidence="1 2">
    <name type="scientific">Amycolatopsis ultiminotia</name>
    <dbReference type="NCBI Taxonomy" id="543629"/>
    <lineage>
        <taxon>Bacteria</taxon>
        <taxon>Bacillati</taxon>
        <taxon>Actinomycetota</taxon>
        <taxon>Actinomycetes</taxon>
        <taxon>Pseudonocardiales</taxon>
        <taxon>Pseudonocardiaceae</taxon>
        <taxon>Amycolatopsis</taxon>
    </lineage>
</organism>
<evidence type="ECO:0000313" key="1">
    <source>
        <dbReference type="EMBL" id="GAA3530099.1"/>
    </source>
</evidence>
<evidence type="ECO:0000313" key="2">
    <source>
        <dbReference type="Proteomes" id="UP001500689"/>
    </source>
</evidence>
<proteinExistence type="predicted"/>
<comment type="caution">
    <text evidence="1">The sequence shown here is derived from an EMBL/GenBank/DDBJ whole genome shotgun (WGS) entry which is preliminary data.</text>
</comment>
<dbReference type="EMBL" id="BAAAZN010000002">
    <property type="protein sequence ID" value="GAA3530099.1"/>
    <property type="molecule type" value="Genomic_DNA"/>
</dbReference>
<dbReference type="RefSeq" id="WP_344856013.1">
    <property type="nucleotide sequence ID" value="NZ_BAAAZN010000002.1"/>
</dbReference>
<gene>
    <name evidence="1" type="ORF">GCM10022222_11310</name>
</gene>
<name>A0ABP6V7A2_9PSEU</name>